<dbReference type="AlphaFoldDB" id="A0A179CGH7"/>
<proteinExistence type="predicted"/>
<dbReference type="Proteomes" id="UP000078520">
    <property type="component" value="Unassembled WGS sequence"/>
</dbReference>
<organism evidence="4 5">
    <name type="scientific">Ligilactobacillus aviarius</name>
    <dbReference type="NCBI Taxonomy" id="1606"/>
    <lineage>
        <taxon>Bacteria</taxon>
        <taxon>Bacillati</taxon>
        <taxon>Bacillota</taxon>
        <taxon>Bacilli</taxon>
        <taxon>Lactobacillales</taxon>
        <taxon>Lactobacillaceae</taxon>
        <taxon>Ligilactobacillus</taxon>
    </lineage>
</organism>
<accession>A0A179CGH7</accession>
<evidence type="ECO:0000256" key="1">
    <source>
        <dbReference type="SAM" id="MobiDB-lite"/>
    </source>
</evidence>
<feature type="compositionally biased region" description="Low complexity" evidence="1">
    <location>
        <begin position="50"/>
        <end position="72"/>
    </location>
</feature>
<dbReference type="CDD" id="cd15778">
    <property type="entry name" value="Lreu_0056_like"/>
    <property type="match status" value="1"/>
</dbReference>
<dbReference type="Gene3D" id="3.30.1460.60">
    <property type="match status" value="1"/>
</dbReference>
<reference evidence="5" key="1">
    <citation type="submission" date="2016-03" db="EMBL/GenBank/DDBJ databases">
        <authorList>
            <person name="Johnson T.J."/>
            <person name="Youmans B."/>
            <person name="Case K."/>
            <person name="Noll S."/>
        </authorList>
    </citation>
    <scope>NUCLEOTIDE SEQUENCE [LARGE SCALE GENOMIC DNA]</scope>
    <source>
        <strain evidence="5">UMNLAv8</strain>
    </source>
</reference>
<comment type="caution">
    <text evidence="4">The sequence shown here is derived from an EMBL/GenBank/DDBJ whole genome shotgun (WGS) entry which is preliminary data.</text>
</comment>
<evidence type="ECO:0000313" key="4">
    <source>
        <dbReference type="EMBL" id="OAQ08874.1"/>
    </source>
</evidence>
<dbReference type="RefSeq" id="WP_081255752.1">
    <property type="nucleotide sequence ID" value="NZ_LVKC01000026.1"/>
</dbReference>
<evidence type="ECO:0000256" key="2">
    <source>
        <dbReference type="SAM" id="SignalP"/>
    </source>
</evidence>
<keyword evidence="2" id="KW-0732">Signal</keyword>
<evidence type="ECO:0000259" key="3">
    <source>
        <dbReference type="Pfam" id="PF22125"/>
    </source>
</evidence>
<name>A0A179CGH7_9LACO</name>
<feature type="compositionally biased region" description="Polar residues" evidence="1">
    <location>
        <begin position="30"/>
        <end position="49"/>
    </location>
</feature>
<sequence length="220" mass="23960">MKKELIIGTVFLGCSAILAGCGTTTHSTKAVTHPQTVRQDIQKQHSTQPQSSSSAANQNSVTNDSSSSTQSDGLSYDARHLSVQQLGTLICLLKDPDEFKGADNGQPGGLYYGSVPQGSDYGQQFWGMDFLTTNGDPTSYLYFKPDGPNVIIKYVDDDGTTGGVANAPVKTESISIQRLVNDYYISQDQKNEVNGYANRIQPEQKWLDRYNLNSSSTDNN</sequence>
<feature type="domain" description="Lreu-0056-like" evidence="3">
    <location>
        <begin position="84"/>
        <end position="200"/>
    </location>
</feature>
<dbReference type="EMBL" id="LVKI01000005">
    <property type="protein sequence ID" value="OAQ08874.1"/>
    <property type="molecule type" value="Genomic_DNA"/>
</dbReference>
<feature type="region of interest" description="Disordered" evidence="1">
    <location>
        <begin position="30"/>
        <end position="73"/>
    </location>
</feature>
<protein>
    <recommendedName>
        <fullName evidence="3">Lreu-0056-like domain-containing protein</fullName>
    </recommendedName>
</protein>
<evidence type="ECO:0000313" key="5">
    <source>
        <dbReference type="Proteomes" id="UP000078520"/>
    </source>
</evidence>
<gene>
    <name evidence="4" type="ORF">A3O14_02150</name>
</gene>
<dbReference type="InterPro" id="IPR054365">
    <property type="entry name" value="Lreu_0056-like"/>
</dbReference>
<dbReference type="PROSITE" id="PS51257">
    <property type="entry name" value="PROKAR_LIPOPROTEIN"/>
    <property type="match status" value="1"/>
</dbReference>
<feature type="chain" id="PRO_5038792092" description="Lreu-0056-like domain-containing protein" evidence="2">
    <location>
        <begin position="20"/>
        <end position="220"/>
    </location>
</feature>
<dbReference type="Pfam" id="PF22125">
    <property type="entry name" value="Lreu_0056_like"/>
    <property type="match status" value="1"/>
</dbReference>
<feature type="signal peptide" evidence="2">
    <location>
        <begin position="1"/>
        <end position="19"/>
    </location>
</feature>
<dbReference type="OrthoDB" id="2326075at2"/>